<evidence type="ECO:0000313" key="2">
    <source>
        <dbReference type="Proteomes" id="UP000191008"/>
    </source>
</evidence>
<name>A0A1T1DK95_9LEPT</name>
<proteinExistence type="predicted"/>
<gene>
    <name evidence="1" type="ORF">B1J93_14335</name>
</gene>
<dbReference type="RefSeq" id="WP_082293245.1">
    <property type="nucleotide sequence ID" value="NZ_MVIT01000072.1"/>
</dbReference>
<organism evidence="1 2">
    <name type="scientific">Leptospira kirschneri serovar Pomona</name>
    <dbReference type="NCBI Taxonomy" id="561005"/>
    <lineage>
        <taxon>Bacteria</taxon>
        <taxon>Pseudomonadati</taxon>
        <taxon>Spirochaetota</taxon>
        <taxon>Spirochaetia</taxon>
        <taxon>Leptospirales</taxon>
        <taxon>Leptospiraceae</taxon>
        <taxon>Leptospira</taxon>
    </lineage>
</organism>
<dbReference type="Proteomes" id="UP000191008">
    <property type="component" value="Unassembled WGS sequence"/>
</dbReference>
<dbReference type="EMBL" id="MVIT01000072">
    <property type="protein sequence ID" value="OOV41150.1"/>
    <property type="molecule type" value="Genomic_DNA"/>
</dbReference>
<accession>A0A1T1DK95</accession>
<comment type="caution">
    <text evidence="1">The sequence shown here is derived from an EMBL/GenBank/DDBJ whole genome shotgun (WGS) entry which is preliminary data.</text>
</comment>
<protein>
    <submittedName>
        <fullName evidence="1">Uncharacterized protein</fullName>
    </submittedName>
</protein>
<reference evidence="1 2" key="1">
    <citation type="submission" date="2017-02" db="EMBL/GenBank/DDBJ databases">
        <title>Comparative genomic analysis of Brazilian Leptospira kirschneri strains of different serogroups.</title>
        <authorList>
            <person name="Moreno L.Z."/>
            <person name="Miraglia F."/>
            <person name="Kremer F.S."/>
            <person name="Eslabao M.R."/>
            <person name="Lilenbaum W."/>
            <person name="Dellagostin O.A."/>
            <person name="Moreno A.M."/>
        </authorList>
    </citation>
    <scope>NUCLEOTIDE SEQUENCE [LARGE SCALE GENOMIC DNA]</scope>
    <source>
        <strain evidence="1 2">M110/06</strain>
    </source>
</reference>
<evidence type="ECO:0000313" key="1">
    <source>
        <dbReference type="EMBL" id="OOV41150.1"/>
    </source>
</evidence>
<dbReference type="AlphaFoldDB" id="A0A1T1DK95"/>
<sequence length="59" mass="7139">MKLLDKHIEREITEEIIWRKLHEVLKGKDIEIMVHDMATELMAMKTPKRTYGKLRNYVD</sequence>